<evidence type="ECO:0000313" key="2">
    <source>
        <dbReference type="EMBL" id="AIF19804.1"/>
    </source>
</evidence>
<keyword evidence="1" id="KW-0472">Membrane</keyword>
<accession>A0A075HVR2</accession>
<organism evidence="2">
    <name type="scientific">uncultured marine thaumarchaeote KM3_87_G04</name>
    <dbReference type="NCBI Taxonomy" id="1456330"/>
    <lineage>
        <taxon>Archaea</taxon>
        <taxon>Nitrososphaerota</taxon>
        <taxon>environmental samples</taxon>
    </lineage>
</organism>
<protein>
    <submittedName>
        <fullName evidence="2">Putative membrane-associated protein</fullName>
    </submittedName>
</protein>
<feature type="transmembrane region" description="Helical" evidence="1">
    <location>
        <begin position="26"/>
        <end position="47"/>
    </location>
</feature>
<feature type="transmembrane region" description="Helical" evidence="1">
    <location>
        <begin position="217"/>
        <end position="237"/>
    </location>
</feature>
<evidence type="ECO:0000256" key="1">
    <source>
        <dbReference type="SAM" id="Phobius"/>
    </source>
</evidence>
<name>A0A075HVR2_9ARCH</name>
<sequence length="341" mass="37883">MNLQQIVAQKHQSPGGEMLLVGNTDILSAMVRIPIVVIGLVVVALSIPIQQSLGSSRTLDFTIYSDGSTHVFYELETNPLEPEFSTKLFGTTLENLTIIDNNGFLLSYETVGDSITIETLGASHIFIDYDTQELVSKTGKIWKFSVDPSSEYSLLMPNDSVIVEMNNFPISMEVENEQSRLVFTPGQTNISYYISTLASAQVAESISEDGGIDNSSILWILGGVVSSIVIAAVIIVIKRKSGTTKSSVIIEKDEEPKLQSLDPESIFKAKQDLREDDKEIINFISANGGQVFESELRKKFLQPRTTMWRAVKRLERHGIIEIVKKDFQNVIKLRSTLEDDS</sequence>
<keyword evidence="1" id="KW-0812">Transmembrane</keyword>
<dbReference type="SUPFAM" id="SSF46785">
    <property type="entry name" value="Winged helix' DNA-binding domain"/>
    <property type="match status" value="1"/>
</dbReference>
<dbReference type="AlphaFoldDB" id="A0A075HVR2"/>
<dbReference type="EMBL" id="KF901148">
    <property type="protein sequence ID" value="AIF19804.1"/>
    <property type="molecule type" value="Genomic_DNA"/>
</dbReference>
<proteinExistence type="predicted"/>
<reference evidence="2" key="1">
    <citation type="journal article" date="2014" name="Genome Biol. Evol.">
        <title>Pangenome evidence for extensive interdomain horizontal transfer affecting lineage core and shell genes in uncultured planktonic thaumarchaeota and euryarchaeota.</title>
        <authorList>
            <person name="Deschamps P."/>
            <person name="Zivanovic Y."/>
            <person name="Moreira D."/>
            <person name="Rodriguez-Valera F."/>
            <person name="Lopez-Garcia P."/>
        </authorList>
    </citation>
    <scope>NUCLEOTIDE SEQUENCE</scope>
</reference>
<dbReference type="InterPro" id="IPR036390">
    <property type="entry name" value="WH_DNA-bd_sf"/>
</dbReference>
<keyword evidence="1" id="KW-1133">Transmembrane helix</keyword>